<evidence type="ECO:0000313" key="2">
    <source>
        <dbReference type="Proteomes" id="UP001162164"/>
    </source>
</evidence>
<reference evidence="1" key="1">
    <citation type="journal article" date="2023" name="Insect Mol. Biol.">
        <title>Genome sequencing provides insights into the evolution of gene families encoding plant cell wall-degrading enzymes in longhorned beetles.</title>
        <authorList>
            <person name="Shin N.R."/>
            <person name="Okamura Y."/>
            <person name="Kirsch R."/>
            <person name="Pauchet Y."/>
        </authorList>
    </citation>
    <scope>NUCLEOTIDE SEQUENCE</scope>
    <source>
        <strain evidence="1">MMC_N1</strain>
    </source>
</reference>
<protein>
    <submittedName>
        <fullName evidence="1">Uncharacterized protein</fullName>
    </submittedName>
</protein>
<evidence type="ECO:0000313" key="1">
    <source>
        <dbReference type="EMBL" id="KAJ8976145.1"/>
    </source>
</evidence>
<name>A0ABQ9JF20_9CUCU</name>
<comment type="caution">
    <text evidence="1">The sequence shown here is derived from an EMBL/GenBank/DDBJ whole genome shotgun (WGS) entry which is preliminary data.</text>
</comment>
<dbReference type="EMBL" id="JAPWTJ010000721">
    <property type="protein sequence ID" value="KAJ8976145.1"/>
    <property type="molecule type" value="Genomic_DNA"/>
</dbReference>
<accession>A0ABQ9JF20</accession>
<dbReference type="Proteomes" id="UP001162164">
    <property type="component" value="Unassembled WGS sequence"/>
</dbReference>
<gene>
    <name evidence="1" type="ORF">NQ317_018117</name>
</gene>
<sequence>MFYWYCYLSRTNRIVYAKSIGVKATDNDVNQAIYRHSIENNKVRDNKMFKVLKKLQLQSQNLLNDRIGLIMNMNTAQYANH</sequence>
<keyword evidence="2" id="KW-1185">Reference proteome</keyword>
<organism evidence="1 2">
    <name type="scientific">Molorchus minor</name>
    <dbReference type="NCBI Taxonomy" id="1323400"/>
    <lineage>
        <taxon>Eukaryota</taxon>
        <taxon>Metazoa</taxon>
        <taxon>Ecdysozoa</taxon>
        <taxon>Arthropoda</taxon>
        <taxon>Hexapoda</taxon>
        <taxon>Insecta</taxon>
        <taxon>Pterygota</taxon>
        <taxon>Neoptera</taxon>
        <taxon>Endopterygota</taxon>
        <taxon>Coleoptera</taxon>
        <taxon>Polyphaga</taxon>
        <taxon>Cucujiformia</taxon>
        <taxon>Chrysomeloidea</taxon>
        <taxon>Cerambycidae</taxon>
        <taxon>Lamiinae</taxon>
        <taxon>Monochamini</taxon>
        <taxon>Molorchus</taxon>
    </lineage>
</organism>
<proteinExistence type="predicted"/>